<evidence type="ECO:0000313" key="2">
    <source>
        <dbReference type="EMBL" id="GBF06625.1"/>
    </source>
</evidence>
<accession>A0A2I9DZW4</accession>
<dbReference type="EMBL" id="BFAG01000009">
    <property type="protein sequence ID" value="GBF06625.1"/>
    <property type="molecule type" value="Genomic_DNA"/>
</dbReference>
<dbReference type="PROSITE" id="PS51482">
    <property type="entry name" value="DEGV"/>
    <property type="match status" value="1"/>
</dbReference>
<organism evidence="2 3">
    <name type="scientific">Deinococcus aerius</name>
    <dbReference type="NCBI Taxonomy" id="200253"/>
    <lineage>
        <taxon>Bacteria</taxon>
        <taxon>Thermotogati</taxon>
        <taxon>Deinococcota</taxon>
        <taxon>Deinococci</taxon>
        <taxon>Deinococcales</taxon>
        <taxon>Deinococcaceae</taxon>
        <taxon>Deinococcus</taxon>
    </lineage>
</organism>
<sequence>MLAIVTDSTCDLHPDVARDLGLRVVPLHVLLRGRSFLDWHDIDPDAVYDHQREGGEVSTQPATQTAFEATYRDLLATHEGVISLHLSGQLSATAEHARLAAQALNAGSRIQIVDSGLASLPLAEAAIAACEAIRAGGDMAAALGAIQGVQKSLLAEFTVPTLEYLRRGGRLSRTQALIGNMLGVRPVLRFDEGRLQPVRRVRASHATRDILAQLEERFGREPVAVTVGHAGRDPARIAELKAAMDASRLNVARGRMQLMGPVIGAHVGPGTYGLMARPLLA</sequence>
<dbReference type="SUPFAM" id="SSF82549">
    <property type="entry name" value="DAK1/DegV-like"/>
    <property type="match status" value="1"/>
</dbReference>
<dbReference type="Gene3D" id="3.30.1180.10">
    <property type="match status" value="1"/>
</dbReference>
<dbReference type="PANTHER" id="PTHR33434:SF2">
    <property type="entry name" value="FATTY ACID-BINDING PROTEIN TM_1468"/>
    <property type="match status" value="1"/>
</dbReference>
<dbReference type="OrthoDB" id="9775494at2"/>
<keyword evidence="1" id="KW-0446">Lipid-binding</keyword>
<dbReference type="GO" id="GO:0008289">
    <property type="term" value="F:lipid binding"/>
    <property type="evidence" value="ECO:0007669"/>
    <property type="project" value="UniProtKB-KW"/>
</dbReference>
<dbReference type="Gene3D" id="3.40.50.10170">
    <property type="match status" value="1"/>
</dbReference>
<proteinExistence type="predicted"/>
<gene>
    <name evidence="2" type="ORF">DAERI_090211</name>
</gene>
<dbReference type="PANTHER" id="PTHR33434">
    <property type="entry name" value="DEGV DOMAIN-CONTAINING PROTEIN DR_1986-RELATED"/>
    <property type="match status" value="1"/>
</dbReference>
<reference evidence="3" key="1">
    <citation type="submission" date="2018-01" db="EMBL/GenBank/DDBJ databases">
        <title>Draft Genome Sequence of the Radioresistant Bacterium Deinococcus aerius TR0125, Isolated from the Higher Atmosphere above Japan.</title>
        <authorList>
            <person name="Satoh K."/>
            <person name="Arai H."/>
            <person name="Sanzen T."/>
            <person name="Kawaguchi Y."/>
            <person name="Hayashi H."/>
            <person name="Yokobori S."/>
            <person name="Yamagishi A."/>
            <person name="Oono Y."/>
            <person name="Narumi I."/>
        </authorList>
    </citation>
    <scope>NUCLEOTIDE SEQUENCE [LARGE SCALE GENOMIC DNA]</scope>
    <source>
        <strain evidence="3">TR0125</strain>
    </source>
</reference>
<dbReference type="InterPro" id="IPR043168">
    <property type="entry name" value="DegV_C"/>
</dbReference>
<dbReference type="InterPro" id="IPR050270">
    <property type="entry name" value="DegV_domain_contain"/>
</dbReference>
<dbReference type="Pfam" id="PF02645">
    <property type="entry name" value="DegV"/>
    <property type="match status" value="1"/>
</dbReference>
<keyword evidence="3" id="KW-1185">Reference proteome</keyword>
<dbReference type="Proteomes" id="UP000236569">
    <property type="component" value="Unassembled WGS sequence"/>
</dbReference>
<dbReference type="AlphaFoldDB" id="A0A2I9DZW4"/>
<comment type="caution">
    <text evidence="2">The sequence shown here is derived from an EMBL/GenBank/DDBJ whole genome shotgun (WGS) entry which is preliminary data.</text>
</comment>
<dbReference type="InterPro" id="IPR003797">
    <property type="entry name" value="DegV"/>
</dbReference>
<evidence type="ECO:0000313" key="3">
    <source>
        <dbReference type="Proteomes" id="UP000236569"/>
    </source>
</evidence>
<protein>
    <submittedName>
        <fullName evidence="2">DegV family protein</fullName>
    </submittedName>
</protein>
<evidence type="ECO:0000256" key="1">
    <source>
        <dbReference type="ARBA" id="ARBA00023121"/>
    </source>
</evidence>
<dbReference type="RefSeq" id="WP_103129979.1">
    <property type="nucleotide sequence ID" value="NZ_BFAG01000009.1"/>
</dbReference>
<name>A0A2I9DZW4_9DEIO</name>
<dbReference type="NCBIfam" id="TIGR00762">
    <property type="entry name" value="DegV"/>
    <property type="match status" value="1"/>
</dbReference>